<dbReference type="PANTHER" id="PTHR13887:SF41">
    <property type="entry name" value="THIOREDOXIN SUPERFAMILY PROTEIN"/>
    <property type="match status" value="1"/>
</dbReference>
<dbReference type="SUPFAM" id="SSF52833">
    <property type="entry name" value="Thioredoxin-like"/>
    <property type="match status" value="1"/>
</dbReference>
<dbReference type="AlphaFoldDB" id="A0A5J4JE65"/>
<name>A0A5J4JE65_9BACI</name>
<keyword evidence="3" id="KW-1185">Reference proteome</keyword>
<protein>
    <submittedName>
        <fullName evidence="2">DSBA oxidoreductase</fullName>
    </submittedName>
</protein>
<dbReference type="Pfam" id="PF01323">
    <property type="entry name" value="DSBA"/>
    <property type="match status" value="1"/>
</dbReference>
<evidence type="ECO:0000313" key="2">
    <source>
        <dbReference type="EMBL" id="GER68885.1"/>
    </source>
</evidence>
<dbReference type="RefSeq" id="WP_151680535.1">
    <property type="nucleotide sequence ID" value="NZ_BKZP01000008.1"/>
</dbReference>
<gene>
    <name evidence="2" type="ORF">BpJC7_01880</name>
</gene>
<dbReference type="EMBL" id="BKZQ01000002">
    <property type="protein sequence ID" value="GER68885.1"/>
    <property type="molecule type" value="Genomic_DNA"/>
</dbReference>
<feature type="domain" description="DSBA-like thioredoxin" evidence="1">
    <location>
        <begin position="3"/>
        <end position="157"/>
    </location>
</feature>
<dbReference type="GO" id="GO:0016491">
    <property type="term" value="F:oxidoreductase activity"/>
    <property type="evidence" value="ECO:0007669"/>
    <property type="project" value="InterPro"/>
</dbReference>
<sequence>MKVELWSDFSSRDCYLAFLRLGQALEQFGHQEKVQFEIRSSISILDGEKERSRHIMDSLRLLHFAQENGKQFEMARALFEVYAGHPAPNRGFLVEVLQKSGFDQAGMVQLLNSDAYMENMKQDESEANMLGIDSAPVIVINRKYAISGVRTVDIILQSLYQAWREETYVPALEKQA</sequence>
<dbReference type="Proteomes" id="UP000391919">
    <property type="component" value="Unassembled WGS sequence"/>
</dbReference>
<organism evidence="2 3">
    <name type="scientific">Weizmannia acidilactici</name>
    <dbReference type="NCBI Taxonomy" id="2607726"/>
    <lineage>
        <taxon>Bacteria</taxon>
        <taxon>Bacillati</taxon>
        <taxon>Bacillota</taxon>
        <taxon>Bacilli</taxon>
        <taxon>Bacillales</taxon>
        <taxon>Bacillaceae</taxon>
        <taxon>Heyndrickxia</taxon>
    </lineage>
</organism>
<accession>A0A5J4JE65</accession>
<proteinExistence type="predicted"/>
<dbReference type="InterPro" id="IPR036249">
    <property type="entry name" value="Thioredoxin-like_sf"/>
</dbReference>
<dbReference type="InterPro" id="IPR001853">
    <property type="entry name" value="DSBA-like_thioredoxin_dom"/>
</dbReference>
<comment type="caution">
    <text evidence="2">The sequence shown here is derived from an EMBL/GenBank/DDBJ whole genome shotgun (WGS) entry which is preliminary data.</text>
</comment>
<dbReference type="PANTHER" id="PTHR13887">
    <property type="entry name" value="GLUTATHIONE S-TRANSFERASE KAPPA"/>
    <property type="match status" value="1"/>
</dbReference>
<evidence type="ECO:0000313" key="3">
    <source>
        <dbReference type="Proteomes" id="UP000391919"/>
    </source>
</evidence>
<dbReference type="Gene3D" id="3.40.30.10">
    <property type="entry name" value="Glutaredoxin"/>
    <property type="match status" value="1"/>
</dbReference>
<reference evidence="2 3" key="1">
    <citation type="submission" date="2019-09" db="EMBL/GenBank/DDBJ databases">
        <title>Draft genome sequence of Bacillus sp. JC-7.</title>
        <authorList>
            <person name="Tanaka N."/>
            <person name="Shiwa Y."/>
            <person name="Fujita N."/>
            <person name="Tanasupawat S."/>
        </authorList>
    </citation>
    <scope>NUCLEOTIDE SEQUENCE [LARGE SCALE GENOMIC DNA]</scope>
    <source>
        <strain evidence="2 3">JC-7</strain>
    </source>
</reference>
<evidence type="ECO:0000259" key="1">
    <source>
        <dbReference type="Pfam" id="PF01323"/>
    </source>
</evidence>